<comment type="function">
    <text evidence="3">Required for rescue of stalled ribosomes mediated by trans-translation. Binds to transfer-messenger RNA (tmRNA), required for stable association of tmRNA with ribosomes. tmRNA and SmpB together mimic tRNA shape, replacing the anticodon stem-loop with SmpB. tmRNA is encoded by the ssrA gene; the 2 termini fold to resemble tRNA(Ala) and it encodes a 'tag peptide', a short internal open reading frame. During trans-translation Ala-aminoacylated tmRNA acts like a tRNA, entering the A-site of stalled ribosomes, displacing the stalled mRNA. The ribosome then switches to translate the ORF on the tmRNA; the nascent peptide is terminated with the 'tag peptide' encoded by the tmRNA and targeted for degradation. The ribosome is freed to recommence translation, which seems to be the essential function of trans-translation.</text>
</comment>
<keyword evidence="1 3" id="KW-0963">Cytoplasm</keyword>
<dbReference type="GO" id="GO:0070929">
    <property type="term" value="P:trans-translation"/>
    <property type="evidence" value="ECO:0007669"/>
    <property type="project" value="UniProtKB-UniRule"/>
</dbReference>
<proteinExistence type="inferred from homology"/>
<dbReference type="PROSITE" id="PS01317">
    <property type="entry name" value="SSRP"/>
    <property type="match status" value="1"/>
</dbReference>
<dbReference type="Gene3D" id="2.40.280.10">
    <property type="match status" value="1"/>
</dbReference>
<comment type="subcellular location">
    <subcellularLocation>
        <location evidence="3">Cytoplasm</location>
    </subcellularLocation>
    <text evidence="3">The tmRNA-SmpB complex associates with stalled 70S ribosomes.</text>
</comment>
<keyword evidence="2 3" id="KW-0694">RNA-binding</keyword>
<dbReference type="InterPro" id="IPR020081">
    <property type="entry name" value="SsrA-bd_prot_CS"/>
</dbReference>
<dbReference type="NCBIfam" id="NF003843">
    <property type="entry name" value="PRK05422.1"/>
    <property type="match status" value="1"/>
</dbReference>
<dbReference type="AlphaFoldDB" id="A0A5M6CBB1"/>
<name>A0A5M6CBB1_9BACT</name>
<evidence type="ECO:0000313" key="4">
    <source>
        <dbReference type="EMBL" id="KAA5532466.1"/>
    </source>
</evidence>
<accession>A0A5M6CBB1</accession>
<organism evidence="4 5">
    <name type="scientific">Taibaiella lutea</name>
    <dbReference type="NCBI Taxonomy" id="2608001"/>
    <lineage>
        <taxon>Bacteria</taxon>
        <taxon>Pseudomonadati</taxon>
        <taxon>Bacteroidota</taxon>
        <taxon>Chitinophagia</taxon>
        <taxon>Chitinophagales</taxon>
        <taxon>Chitinophagaceae</taxon>
        <taxon>Taibaiella</taxon>
    </lineage>
</organism>
<comment type="similarity">
    <text evidence="3">Belongs to the SmpB family.</text>
</comment>
<dbReference type="HAMAP" id="MF_00023">
    <property type="entry name" value="SmpB"/>
    <property type="match status" value="1"/>
</dbReference>
<dbReference type="GO" id="GO:0005829">
    <property type="term" value="C:cytosol"/>
    <property type="evidence" value="ECO:0007669"/>
    <property type="project" value="TreeGrafter"/>
</dbReference>
<gene>
    <name evidence="3 4" type="primary">smpB</name>
    <name evidence="4" type="ORF">F0919_16900</name>
</gene>
<dbReference type="Proteomes" id="UP000323632">
    <property type="component" value="Unassembled WGS sequence"/>
</dbReference>
<dbReference type="InterPro" id="IPR023620">
    <property type="entry name" value="SmpB"/>
</dbReference>
<comment type="caution">
    <text evidence="4">The sequence shown here is derived from an EMBL/GenBank/DDBJ whole genome shotgun (WGS) entry which is preliminary data.</text>
</comment>
<dbReference type="PANTHER" id="PTHR30308:SF2">
    <property type="entry name" value="SSRA-BINDING PROTEIN"/>
    <property type="match status" value="1"/>
</dbReference>
<dbReference type="InterPro" id="IPR000037">
    <property type="entry name" value="SsrA-bd_prot"/>
</dbReference>
<dbReference type="PANTHER" id="PTHR30308">
    <property type="entry name" value="TMRNA-BINDING COMPONENT OF TRANS-TRANSLATION TAGGING COMPLEX"/>
    <property type="match status" value="1"/>
</dbReference>
<dbReference type="SUPFAM" id="SSF74982">
    <property type="entry name" value="Small protein B (SmpB)"/>
    <property type="match status" value="1"/>
</dbReference>
<protein>
    <recommendedName>
        <fullName evidence="3">SsrA-binding protein</fullName>
    </recommendedName>
    <alternativeName>
        <fullName evidence="3">Small protein B</fullName>
    </alternativeName>
</protein>
<dbReference type="EMBL" id="VWSH01000004">
    <property type="protein sequence ID" value="KAA5532466.1"/>
    <property type="molecule type" value="Genomic_DNA"/>
</dbReference>
<reference evidence="4 5" key="1">
    <citation type="submission" date="2019-09" db="EMBL/GenBank/DDBJ databases">
        <title>Genome sequence and assembly of Taibaiella sp.</title>
        <authorList>
            <person name="Chhetri G."/>
        </authorList>
    </citation>
    <scope>NUCLEOTIDE SEQUENCE [LARGE SCALE GENOMIC DNA]</scope>
    <source>
        <strain evidence="4 5">KVB11</strain>
    </source>
</reference>
<evidence type="ECO:0000256" key="2">
    <source>
        <dbReference type="ARBA" id="ARBA00022884"/>
    </source>
</evidence>
<dbReference type="RefSeq" id="WP_150033969.1">
    <property type="nucleotide sequence ID" value="NZ_VWSH01000004.1"/>
</dbReference>
<keyword evidence="5" id="KW-1185">Reference proteome</keyword>
<evidence type="ECO:0000256" key="1">
    <source>
        <dbReference type="ARBA" id="ARBA00022490"/>
    </source>
</evidence>
<dbReference type="NCBIfam" id="TIGR00086">
    <property type="entry name" value="smpB"/>
    <property type="match status" value="1"/>
</dbReference>
<dbReference type="CDD" id="cd09294">
    <property type="entry name" value="SmpB"/>
    <property type="match status" value="1"/>
</dbReference>
<sequence>MAKSNLNKSIYLKNKPATFEYAIEDKLTAGIVLTGSEIKSIRLGKVSFNDSYCFFFHNELWIRSLHIAEYVNAGYAGHDPIRERKLLLTKKEIKKWLQKIKEKGFTIVPLSIYINENGYAKLDIGLGRGKKLYDKRDSIKNREAERKLKTKDW</sequence>
<evidence type="ECO:0000256" key="3">
    <source>
        <dbReference type="HAMAP-Rule" id="MF_00023"/>
    </source>
</evidence>
<dbReference type="GO" id="GO:0003723">
    <property type="term" value="F:RNA binding"/>
    <property type="evidence" value="ECO:0007669"/>
    <property type="project" value="UniProtKB-UniRule"/>
</dbReference>
<dbReference type="GO" id="GO:0070930">
    <property type="term" value="P:trans-translation-dependent protein tagging"/>
    <property type="evidence" value="ECO:0007669"/>
    <property type="project" value="TreeGrafter"/>
</dbReference>
<evidence type="ECO:0000313" key="5">
    <source>
        <dbReference type="Proteomes" id="UP000323632"/>
    </source>
</evidence>
<dbReference type="Pfam" id="PF01668">
    <property type="entry name" value="SmpB"/>
    <property type="match status" value="1"/>
</dbReference>